<dbReference type="PROSITE" id="PS00330">
    <property type="entry name" value="HEMOLYSIN_CALCIUM"/>
    <property type="match status" value="4"/>
</dbReference>
<proteinExistence type="inferred from homology"/>
<dbReference type="PROSITE" id="PS51762">
    <property type="entry name" value="GH16_2"/>
    <property type="match status" value="1"/>
</dbReference>
<dbReference type="Gene3D" id="2.60.120.200">
    <property type="match status" value="1"/>
</dbReference>
<dbReference type="SUPFAM" id="SSF51120">
    <property type="entry name" value="beta-Roll"/>
    <property type="match status" value="1"/>
</dbReference>
<dbReference type="PANTHER" id="PTHR10963">
    <property type="entry name" value="GLYCOSYL HYDROLASE-RELATED"/>
    <property type="match status" value="1"/>
</dbReference>
<dbReference type="InterPro" id="IPR000757">
    <property type="entry name" value="Beta-glucanase-like"/>
</dbReference>
<dbReference type="PANTHER" id="PTHR10963:SF60">
    <property type="entry name" value="GRAM-NEGATIVE BACTERIA-BINDING PROTEIN 1-RELATED"/>
    <property type="match status" value="1"/>
</dbReference>
<sequence>MAIIKGTSGKDVLKGTSGSDVITGGRGGDTLTGNAGADRFSFLSGDGQDVITDFKLGEDQLVFQGTYRPWALHKTINGVEGTLVRYSMNTTDTVFLAGIKDAKIEWLRDPAQAPKLYQPLVQTAGSGPDTLVLKINQEAWQGSAQYTVKVDGVQIGGTFTASALRSSGKTDTLTLKGDWATGAHKVEVNFLNDGWGGSAANDRNLFVDSASYNGQAVAASKLSLTTQGAKTFSFTEAATAVENRVITGTDGNDTLTGGIGRDTISGGSGNDIITGGKGNDALKGGSGADQFNFANGDGADTITGFTLGEDRLSFTTQSGYVPWAQATTVGGVEGTLVRYNTSTADTVFLAGVKGAAIEALLNPAWTAPSDTDEFGSIVFQDDFSGTSLDRSKWPALYGGSTYWNGAFKWDNSEVDVSGGNLHIGMTKQSNGVWTAGGITTDPNQWNPGFSFTYGKVEIMAKVSQEVWGAGPCFLLWPAKSDTWPPEIDILETPKGQGMFTNHWQGPGGNGDDRYATKVFDLDFDQWHVYGLEWTPDRITMTVDG</sequence>
<dbReference type="Pfam" id="PF00353">
    <property type="entry name" value="HemolysinCabind"/>
    <property type="match status" value="2"/>
</dbReference>
<evidence type="ECO:0000313" key="4">
    <source>
        <dbReference type="Proteomes" id="UP000660885"/>
    </source>
</evidence>
<accession>A0ABS1UGD3</accession>
<feature type="domain" description="GH16" evidence="2">
    <location>
        <begin position="372"/>
        <end position="544"/>
    </location>
</feature>
<protein>
    <submittedName>
        <fullName evidence="3">Family 16 glycosylhydrolase</fullName>
    </submittedName>
</protein>
<dbReference type="CDD" id="cd08023">
    <property type="entry name" value="GH16_laminarinase_like"/>
    <property type="match status" value="1"/>
</dbReference>
<comment type="caution">
    <text evidence="3">The sequence shown here is derived from an EMBL/GenBank/DDBJ whole genome shotgun (WGS) entry which is preliminary data.</text>
</comment>
<evidence type="ECO:0000313" key="3">
    <source>
        <dbReference type="EMBL" id="MBL6082777.1"/>
    </source>
</evidence>
<feature type="non-terminal residue" evidence="3">
    <location>
        <position position="544"/>
    </location>
</feature>
<evidence type="ECO:0000256" key="1">
    <source>
        <dbReference type="ARBA" id="ARBA00006865"/>
    </source>
</evidence>
<dbReference type="Pfam" id="PF00722">
    <property type="entry name" value="Glyco_hydro_16"/>
    <property type="match status" value="1"/>
</dbReference>
<dbReference type="InterPro" id="IPR011049">
    <property type="entry name" value="Serralysin-like_metalloprot_C"/>
</dbReference>
<dbReference type="Proteomes" id="UP000660885">
    <property type="component" value="Unassembled WGS sequence"/>
</dbReference>
<evidence type="ECO:0000259" key="2">
    <source>
        <dbReference type="PROSITE" id="PS51762"/>
    </source>
</evidence>
<gene>
    <name evidence="3" type="ORF">JMJ56_33030</name>
</gene>
<dbReference type="SUPFAM" id="SSF49899">
    <property type="entry name" value="Concanavalin A-like lectins/glucanases"/>
    <property type="match status" value="1"/>
</dbReference>
<dbReference type="Gene3D" id="2.150.10.10">
    <property type="entry name" value="Serralysin-like metalloprotease, C-terminal"/>
    <property type="match status" value="2"/>
</dbReference>
<dbReference type="PRINTS" id="PR00313">
    <property type="entry name" value="CABNDNGRPT"/>
</dbReference>
<dbReference type="RefSeq" id="WP_202836104.1">
    <property type="nucleotide sequence ID" value="NZ_JAETWB010000132.1"/>
</dbReference>
<dbReference type="InterPro" id="IPR031768">
    <property type="entry name" value="CBM60_xylan-bd"/>
</dbReference>
<dbReference type="InterPro" id="IPR018511">
    <property type="entry name" value="Hemolysin-typ_Ca-bd_CS"/>
</dbReference>
<organism evidence="3 4">
    <name type="scientific">Belnapia arida</name>
    <dbReference type="NCBI Taxonomy" id="2804533"/>
    <lineage>
        <taxon>Bacteria</taxon>
        <taxon>Pseudomonadati</taxon>
        <taxon>Pseudomonadota</taxon>
        <taxon>Alphaproteobacteria</taxon>
        <taxon>Acetobacterales</taxon>
        <taxon>Roseomonadaceae</taxon>
        <taxon>Belnapia</taxon>
    </lineage>
</organism>
<dbReference type="EMBL" id="JAETWB010000132">
    <property type="protein sequence ID" value="MBL6082777.1"/>
    <property type="molecule type" value="Genomic_DNA"/>
</dbReference>
<dbReference type="Pfam" id="PF16841">
    <property type="entry name" value="CBM60"/>
    <property type="match status" value="1"/>
</dbReference>
<dbReference type="InterPro" id="IPR001343">
    <property type="entry name" value="Hemolysn_Ca-bd"/>
</dbReference>
<dbReference type="InterPro" id="IPR013320">
    <property type="entry name" value="ConA-like_dom_sf"/>
</dbReference>
<dbReference type="InterPro" id="IPR050546">
    <property type="entry name" value="Glycosyl_Hydrlase_16"/>
</dbReference>
<reference evidence="3 4" key="1">
    <citation type="submission" date="2021-01" db="EMBL/GenBank/DDBJ databases">
        <title>Belnapia mucosa sp. nov. and Belnapia arida sp. nov., isolated from the Tabernas Desert (Almeria, Spain).</title>
        <authorList>
            <person name="Molina-Menor E."/>
            <person name="Vidal-Verdu A."/>
            <person name="Calonge A."/>
            <person name="Satari L."/>
            <person name="Pereto J."/>
            <person name="Porcar M."/>
        </authorList>
    </citation>
    <scope>NUCLEOTIDE SEQUENCE [LARGE SCALE GENOMIC DNA]</scope>
    <source>
        <strain evidence="3 4">T18</strain>
    </source>
</reference>
<keyword evidence="4" id="KW-1185">Reference proteome</keyword>
<name>A0ABS1UGD3_9PROT</name>
<comment type="similarity">
    <text evidence="1">Belongs to the glycosyl hydrolase 16 family.</text>
</comment>